<dbReference type="EMBL" id="AP021888">
    <property type="protein sequence ID" value="BBP43394.1"/>
    <property type="molecule type" value="Genomic_DNA"/>
</dbReference>
<dbReference type="InterPro" id="IPR013766">
    <property type="entry name" value="Thioredoxin_domain"/>
</dbReference>
<dbReference type="InterPro" id="IPR041737">
    <property type="entry name" value="SoxW"/>
</dbReference>
<accession>A0A6F8PMX3</accession>
<protein>
    <submittedName>
        <fullName evidence="3">Thioredoxin</fullName>
    </submittedName>
</protein>
<name>A0A6F8PMX3_9GAMM</name>
<dbReference type="Gene3D" id="3.40.30.10">
    <property type="entry name" value="Glutaredoxin"/>
    <property type="match status" value="1"/>
</dbReference>
<keyword evidence="4" id="KW-1185">Reference proteome</keyword>
<evidence type="ECO:0000313" key="4">
    <source>
        <dbReference type="Proteomes" id="UP000501466"/>
    </source>
</evidence>
<feature type="signal peptide" evidence="1">
    <location>
        <begin position="1"/>
        <end position="27"/>
    </location>
</feature>
<dbReference type="InterPro" id="IPR036249">
    <property type="entry name" value="Thioredoxin-like_sf"/>
</dbReference>
<proteinExistence type="predicted"/>
<evidence type="ECO:0000313" key="3">
    <source>
        <dbReference type="EMBL" id="BBP43394.1"/>
    </source>
</evidence>
<evidence type="ECO:0000256" key="1">
    <source>
        <dbReference type="SAM" id="SignalP"/>
    </source>
</evidence>
<evidence type="ECO:0000259" key="2">
    <source>
        <dbReference type="PROSITE" id="PS51352"/>
    </source>
</evidence>
<keyword evidence="1" id="KW-0732">Signal</keyword>
<dbReference type="InterPro" id="IPR012336">
    <property type="entry name" value="Thioredoxin-like_fold"/>
</dbReference>
<feature type="chain" id="PRO_5026298373" evidence="1">
    <location>
        <begin position="28"/>
        <end position="179"/>
    </location>
</feature>
<dbReference type="PROSITE" id="PS51352">
    <property type="entry name" value="THIOREDOXIN_2"/>
    <property type="match status" value="1"/>
</dbReference>
<dbReference type="KEGG" id="tzo:THMIRHAT_11400"/>
<sequence length="179" mass="20475">MKKWWQKLAQSLMVLAMLGLPLQAAQASDFFDETFGNLQDELATAKENGKQGVFLFFEMEECPFCDRMKKTILVQPEVIKYFKEHFLTYQIDIEGASTLIDFDGTEGTSQSISEKKYRVRATPVMMFFDLEGNPTARYTGPTKTADEFMLLGKFVVEGIYKEMSFTKYKRSVTTDTAAQ</sequence>
<organism evidence="3 4">
    <name type="scientific">Thiosulfativibrio zosterae</name>
    <dbReference type="NCBI Taxonomy" id="2675053"/>
    <lineage>
        <taxon>Bacteria</taxon>
        <taxon>Pseudomonadati</taxon>
        <taxon>Pseudomonadota</taxon>
        <taxon>Gammaproteobacteria</taxon>
        <taxon>Thiotrichales</taxon>
        <taxon>Piscirickettsiaceae</taxon>
        <taxon>Thiosulfativibrio</taxon>
    </lineage>
</organism>
<gene>
    <name evidence="3" type="ORF">THMIRHAT_11400</name>
</gene>
<feature type="domain" description="Thioredoxin" evidence="2">
    <location>
        <begin position="16"/>
        <end position="161"/>
    </location>
</feature>
<dbReference type="Proteomes" id="UP000501466">
    <property type="component" value="Chromosome"/>
</dbReference>
<dbReference type="SUPFAM" id="SSF52833">
    <property type="entry name" value="Thioredoxin-like"/>
    <property type="match status" value="1"/>
</dbReference>
<reference evidence="4" key="1">
    <citation type="submission" date="2019-11" db="EMBL/GenBank/DDBJ databases">
        <title>Isolation and characterization of two novel species in the genus Thiomicrorhabdus.</title>
        <authorList>
            <person name="Mochizuki J."/>
            <person name="Kojima H."/>
            <person name="Fukui M."/>
        </authorList>
    </citation>
    <scope>NUCLEOTIDE SEQUENCE [LARGE SCALE GENOMIC DNA]</scope>
    <source>
        <strain evidence="4">AkT22</strain>
    </source>
</reference>
<dbReference type="Pfam" id="PF13098">
    <property type="entry name" value="Thioredoxin_2"/>
    <property type="match status" value="1"/>
</dbReference>
<dbReference type="AlphaFoldDB" id="A0A6F8PMX3"/>
<dbReference type="CDD" id="cd02951">
    <property type="entry name" value="SoxW"/>
    <property type="match status" value="1"/>
</dbReference>